<dbReference type="InterPro" id="IPR041854">
    <property type="entry name" value="BFD-like_2Fe2S-bd_dom_sf"/>
</dbReference>
<gene>
    <name evidence="4" type="primary">ooxA</name>
    <name evidence="4" type="ORF">RRU01S_24_00550</name>
</gene>
<dbReference type="PANTHER" id="PTHR42949:SF3">
    <property type="entry name" value="ANAEROBIC GLYCEROL-3-PHOSPHATE DEHYDROGENASE SUBUNIT B"/>
    <property type="match status" value="1"/>
</dbReference>
<dbReference type="Gene3D" id="3.50.50.60">
    <property type="entry name" value="FAD/NAD(P)-binding domain"/>
    <property type="match status" value="2"/>
</dbReference>
<dbReference type="InterPro" id="IPR051691">
    <property type="entry name" value="Metab_Enz_Cyan_OpOx_G3PDH"/>
</dbReference>
<accession>A0A081CZT1</accession>
<sequence>MNPNSSADLLIVGAGPAGMAAARRAVRGGLSVVLLDSQSQPGGQIWRNAGSNATSPVINVLGAEYRRGIRQIEAFLASGADYIPEAQVSRLSQGWTVEYVKGGEIRSVMGRHLLLAMGAQERPVPFTGWTLPGIMTVGAAQILLKTAGQLPRGPVAVVGSGPLPLLYMQQMRLAGTKPVAYLDTTPRGLISRSLRGFRGALKEPGQILKGIAWLPQFSGVRHVRNVVKISAEGSGRLETVRFETSNGRSDRLEVKSLLVHEGLVPSHQLAVSVGAQLMWDVGQSAFRLERDEWMNAGPDGLYIAGDGARIGGAVNAEIEGEIAATGILLRDGALTAAQANTETKPLRAQHGRQKSFRRFLDGAYPPNIARTQPDDETIVCRCEELSAGVLREAAVRGACRGPNQLKSFTRAGMGPCQGRQCGYPVHELVKSVAGLTAGEVGLFNPRPPFVPLTVSMLAAQQAEEVVSASIHE</sequence>
<dbReference type="CDD" id="cd19946">
    <property type="entry name" value="GlpA-like_Fer2_BFD-like"/>
    <property type="match status" value="1"/>
</dbReference>
<feature type="domain" description="SoxA A3" evidence="3">
    <location>
        <begin position="394"/>
        <end position="460"/>
    </location>
</feature>
<dbReference type="PIRSF" id="PIRSF037495">
    <property type="entry name" value="Opine_OX_OoxA/HcnB"/>
    <property type="match status" value="1"/>
</dbReference>
<dbReference type="RefSeq" id="WP_045231692.1">
    <property type="nucleotide sequence ID" value="NZ_BBJU01000024.1"/>
</dbReference>
<dbReference type="Proteomes" id="UP000028701">
    <property type="component" value="Unassembled WGS sequence"/>
</dbReference>
<evidence type="ECO:0000313" key="5">
    <source>
        <dbReference type="Proteomes" id="UP000028701"/>
    </source>
</evidence>
<feature type="domain" description="FAD/NAD(P)-binding" evidence="2">
    <location>
        <begin position="8"/>
        <end position="319"/>
    </location>
</feature>
<evidence type="ECO:0000259" key="2">
    <source>
        <dbReference type="Pfam" id="PF07992"/>
    </source>
</evidence>
<keyword evidence="1" id="KW-0560">Oxidoreductase</keyword>
<protein>
    <submittedName>
        <fullName evidence="4">Opine oxidase subunit A</fullName>
    </submittedName>
</protein>
<dbReference type="GO" id="GO:0016491">
    <property type="term" value="F:oxidoreductase activity"/>
    <property type="evidence" value="ECO:0007669"/>
    <property type="project" value="UniProtKB-KW"/>
</dbReference>
<dbReference type="InterPro" id="IPR036188">
    <property type="entry name" value="FAD/NAD-bd_sf"/>
</dbReference>
<proteinExistence type="predicted"/>
<dbReference type="InterPro" id="IPR041117">
    <property type="entry name" value="SoxA_A3"/>
</dbReference>
<dbReference type="AlphaFoldDB" id="A0A081CZT1"/>
<dbReference type="PANTHER" id="PTHR42949">
    <property type="entry name" value="ANAEROBIC GLYCEROL-3-PHOSPHATE DEHYDROGENASE SUBUNIT B"/>
    <property type="match status" value="1"/>
</dbReference>
<dbReference type="InterPro" id="IPR017224">
    <property type="entry name" value="Opine_Oxase_asu/HCN_bsu"/>
</dbReference>
<evidence type="ECO:0000256" key="1">
    <source>
        <dbReference type="ARBA" id="ARBA00023002"/>
    </source>
</evidence>
<comment type="caution">
    <text evidence="4">The sequence shown here is derived from an EMBL/GenBank/DDBJ whole genome shotgun (WGS) entry which is preliminary data.</text>
</comment>
<dbReference type="OrthoDB" id="9801699at2"/>
<evidence type="ECO:0000259" key="3">
    <source>
        <dbReference type="Pfam" id="PF17806"/>
    </source>
</evidence>
<dbReference type="EMBL" id="BBJU01000024">
    <property type="protein sequence ID" value="GAK72177.1"/>
    <property type="molecule type" value="Genomic_DNA"/>
</dbReference>
<dbReference type="Gene3D" id="1.10.10.1100">
    <property type="entry name" value="BFD-like [2Fe-2S]-binding domain"/>
    <property type="match status" value="1"/>
</dbReference>
<reference evidence="4 5" key="1">
    <citation type="submission" date="2014-08" db="EMBL/GenBank/DDBJ databases">
        <title>Whole genome shotgun sequence of Rhizobium rubi NBRC 13261.</title>
        <authorList>
            <person name="Katano-Makiyama Y."/>
            <person name="Hosoyama A."/>
            <person name="Hashimoto M."/>
            <person name="Hosoyama Y."/>
            <person name="Noguchi M."/>
            <person name="Tsuchikane K."/>
            <person name="Uohara A."/>
            <person name="Ohji S."/>
            <person name="Ichikawa N."/>
            <person name="Kimura A."/>
            <person name="Yamazoe A."/>
            <person name="Fujita N."/>
        </authorList>
    </citation>
    <scope>NUCLEOTIDE SEQUENCE [LARGE SCALE GENOMIC DNA]</scope>
    <source>
        <strain evidence="4 5">NBRC 13261</strain>
    </source>
</reference>
<dbReference type="InterPro" id="IPR023753">
    <property type="entry name" value="FAD/NAD-binding_dom"/>
</dbReference>
<dbReference type="Pfam" id="PF07992">
    <property type="entry name" value="Pyr_redox_2"/>
    <property type="match status" value="1"/>
</dbReference>
<evidence type="ECO:0000313" key="4">
    <source>
        <dbReference type="EMBL" id="GAK72177.1"/>
    </source>
</evidence>
<dbReference type="eggNOG" id="COG0446">
    <property type="taxonomic scope" value="Bacteria"/>
</dbReference>
<name>A0A081CZT1_9HYPH</name>
<organism evidence="4 5">
    <name type="scientific">Agrobacterium rubi TR3 = NBRC 13261</name>
    <dbReference type="NCBI Taxonomy" id="1368415"/>
    <lineage>
        <taxon>Bacteria</taxon>
        <taxon>Pseudomonadati</taxon>
        <taxon>Pseudomonadota</taxon>
        <taxon>Alphaproteobacteria</taxon>
        <taxon>Hyphomicrobiales</taxon>
        <taxon>Rhizobiaceae</taxon>
        <taxon>Rhizobium/Agrobacterium group</taxon>
        <taxon>Agrobacterium</taxon>
    </lineage>
</organism>
<dbReference type="PRINTS" id="PR00368">
    <property type="entry name" value="FADPNR"/>
</dbReference>
<dbReference type="SUPFAM" id="SSF51905">
    <property type="entry name" value="FAD/NAD(P)-binding domain"/>
    <property type="match status" value="1"/>
</dbReference>
<dbReference type="PRINTS" id="PR00411">
    <property type="entry name" value="PNDRDTASEI"/>
</dbReference>
<dbReference type="Pfam" id="PF17806">
    <property type="entry name" value="SO_alpha_A3"/>
    <property type="match status" value="1"/>
</dbReference>